<dbReference type="Pfam" id="PF03748">
    <property type="entry name" value="FliL"/>
    <property type="match status" value="1"/>
</dbReference>
<dbReference type="AlphaFoldDB" id="A0A0X3TT38"/>
<evidence type="ECO:0000256" key="10">
    <source>
        <dbReference type="RuleBase" id="RU364125"/>
    </source>
</evidence>
<evidence type="ECO:0000256" key="4">
    <source>
        <dbReference type="ARBA" id="ARBA00022475"/>
    </source>
</evidence>
<keyword evidence="12" id="KW-0969">Cilium</keyword>
<dbReference type="GO" id="GO:0006935">
    <property type="term" value="P:chemotaxis"/>
    <property type="evidence" value="ECO:0007669"/>
    <property type="project" value="UniProtKB-KW"/>
</dbReference>
<feature type="region of interest" description="Disordered" evidence="11">
    <location>
        <begin position="1"/>
        <end position="22"/>
    </location>
</feature>
<keyword evidence="10" id="KW-0997">Cell inner membrane</keyword>
<gene>
    <name evidence="12" type="ORF">AVO44_10865</name>
</gene>
<keyword evidence="12" id="KW-0966">Cell projection</keyword>
<keyword evidence="6 10" id="KW-0812">Transmembrane</keyword>
<evidence type="ECO:0000313" key="13">
    <source>
        <dbReference type="Proteomes" id="UP000053690"/>
    </source>
</evidence>
<name>A0A0X3TT38_9RHOB</name>
<dbReference type="Proteomes" id="UP000053690">
    <property type="component" value="Unassembled WGS sequence"/>
</dbReference>
<evidence type="ECO:0000256" key="8">
    <source>
        <dbReference type="ARBA" id="ARBA00022989"/>
    </source>
</evidence>
<comment type="function">
    <text evidence="1 10">Controls the rotational direction of flagella during chemotaxis.</text>
</comment>
<dbReference type="GO" id="GO:0009425">
    <property type="term" value="C:bacterial-type flagellum basal body"/>
    <property type="evidence" value="ECO:0007669"/>
    <property type="project" value="InterPro"/>
</dbReference>
<dbReference type="STRING" id="1685378.AVO44_10865"/>
<comment type="subcellular location">
    <subcellularLocation>
        <location evidence="10">Cell inner membrane</location>
    </subcellularLocation>
    <subcellularLocation>
        <location evidence="2">Cell membrane</location>
        <topology evidence="2">Single-pass membrane protein</topology>
    </subcellularLocation>
</comment>
<protein>
    <recommendedName>
        <fullName evidence="10">Flagellar protein FliL</fullName>
    </recommendedName>
</protein>
<feature type="transmembrane region" description="Helical" evidence="10">
    <location>
        <begin position="31"/>
        <end position="49"/>
    </location>
</feature>
<keyword evidence="9 10" id="KW-0472">Membrane</keyword>
<evidence type="ECO:0000256" key="6">
    <source>
        <dbReference type="ARBA" id="ARBA00022692"/>
    </source>
</evidence>
<evidence type="ECO:0000256" key="5">
    <source>
        <dbReference type="ARBA" id="ARBA00022500"/>
    </source>
</evidence>
<keyword evidence="12" id="KW-0282">Flagellum</keyword>
<keyword evidence="5 10" id="KW-0145">Chemotaxis</keyword>
<keyword evidence="7 10" id="KW-0283">Flagellar rotation</keyword>
<comment type="similarity">
    <text evidence="3 10">Belongs to the FliL family.</text>
</comment>
<keyword evidence="13" id="KW-1185">Reference proteome</keyword>
<evidence type="ECO:0000256" key="11">
    <source>
        <dbReference type="SAM" id="MobiDB-lite"/>
    </source>
</evidence>
<evidence type="ECO:0000256" key="1">
    <source>
        <dbReference type="ARBA" id="ARBA00002254"/>
    </source>
</evidence>
<organism evidence="12 13">
    <name type="scientific">Ruegeria profundi</name>
    <dbReference type="NCBI Taxonomy" id="1685378"/>
    <lineage>
        <taxon>Bacteria</taxon>
        <taxon>Pseudomonadati</taxon>
        <taxon>Pseudomonadota</taxon>
        <taxon>Alphaproteobacteria</taxon>
        <taxon>Rhodobacterales</taxon>
        <taxon>Roseobacteraceae</taxon>
        <taxon>Ruegeria</taxon>
    </lineage>
</organism>
<evidence type="ECO:0000256" key="3">
    <source>
        <dbReference type="ARBA" id="ARBA00008281"/>
    </source>
</evidence>
<evidence type="ECO:0000256" key="7">
    <source>
        <dbReference type="ARBA" id="ARBA00022779"/>
    </source>
</evidence>
<dbReference type="GO" id="GO:0005886">
    <property type="term" value="C:plasma membrane"/>
    <property type="evidence" value="ECO:0007669"/>
    <property type="project" value="UniProtKB-SubCell"/>
</dbReference>
<accession>A0A0X3TT38</accession>
<sequence length="176" mass="19234">MTIPEPTNEDVMTDATAEQAETPVKSGKKGMIIGLLLAVAGAGGGYFVTTSGMLPFGGKHVMENASGLNETEPLKVLPNVDFIDLPPVVVSVKAGDSRHLKFHAQLEVNSDYIDDVEMMKPRIMDVLNGYLRAVEMSDLEDSLALMRIRGHLLRRIEIVVGEGRVRDVLVMEFVLN</sequence>
<dbReference type="EMBL" id="LQBP01000005">
    <property type="protein sequence ID" value="KUJ78882.1"/>
    <property type="molecule type" value="Genomic_DNA"/>
</dbReference>
<dbReference type="GO" id="GO:0071973">
    <property type="term" value="P:bacterial-type flagellum-dependent cell motility"/>
    <property type="evidence" value="ECO:0007669"/>
    <property type="project" value="InterPro"/>
</dbReference>
<dbReference type="InterPro" id="IPR005503">
    <property type="entry name" value="FliL"/>
</dbReference>
<evidence type="ECO:0000256" key="9">
    <source>
        <dbReference type="ARBA" id="ARBA00023136"/>
    </source>
</evidence>
<keyword evidence="4" id="KW-1003">Cell membrane</keyword>
<proteinExistence type="inferred from homology"/>
<evidence type="ECO:0000256" key="2">
    <source>
        <dbReference type="ARBA" id="ARBA00004162"/>
    </source>
</evidence>
<evidence type="ECO:0000313" key="12">
    <source>
        <dbReference type="EMBL" id="KUJ78882.1"/>
    </source>
</evidence>
<reference evidence="13" key="1">
    <citation type="submission" date="2015-12" db="EMBL/GenBank/DDBJ databases">
        <authorList>
            <person name="Zhang G."/>
            <person name="Stingl U."/>
        </authorList>
    </citation>
    <scope>NUCLEOTIDE SEQUENCE [LARGE SCALE GENOMIC DNA]</scope>
    <source>
        <strain evidence="13">ZGT108</strain>
    </source>
</reference>
<keyword evidence="8 10" id="KW-1133">Transmembrane helix</keyword>
<comment type="caution">
    <text evidence="12">The sequence shown here is derived from an EMBL/GenBank/DDBJ whole genome shotgun (WGS) entry which is preliminary data.</text>
</comment>